<reference evidence="1 2" key="1">
    <citation type="submission" date="2015-05" db="EMBL/GenBank/DDBJ databases">
        <authorList>
            <person name="Goodhead I."/>
        </authorList>
    </citation>
    <scope>NUCLEOTIDE SEQUENCE [LARGE SCALE GENOMIC DNA]</scope>
    <source>
        <strain evidence="2">morsitans</strain>
    </source>
</reference>
<dbReference type="SUPFAM" id="SSF46785">
    <property type="entry name" value="Winged helix' DNA-binding domain"/>
    <property type="match status" value="1"/>
</dbReference>
<evidence type="ECO:0000313" key="2">
    <source>
        <dbReference type="Proteomes" id="UP000245838"/>
    </source>
</evidence>
<organism evidence="1 2">
    <name type="scientific">Sodalis glossinidius (strain morsitans)</name>
    <dbReference type="NCBI Taxonomy" id="343509"/>
    <lineage>
        <taxon>Bacteria</taxon>
        <taxon>Pseudomonadati</taxon>
        <taxon>Pseudomonadota</taxon>
        <taxon>Gammaproteobacteria</taxon>
        <taxon>Enterobacterales</taxon>
        <taxon>Bruguierivoracaceae</taxon>
        <taxon>Sodalis</taxon>
    </lineage>
</organism>
<dbReference type="OrthoDB" id="6436433at2"/>
<protein>
    <submittedName>
        <fullName evidence="1">Uncharacterized protein</fullName>
    </submittedName>
</protein>
<proteinExistence type="predicted"/>
<dbReference type="RefSeq" id="WP_041866868.1">
    <property type="nucleotide sequence ID" value="NC_007712.1"/>
</dbReference>
<dbReference type="Proteomes" id="UP000245838">
    <property type="component" value="Chromosome sggmmb4_Chromosome"/>
</dbReference>
<accession>A0A193QIY2</accession>
<name>A0A193QIY2_SODGM</name>
<dbReference type="BioCyc" id="SGLO343509:SGP1_RS10385-MONOMER"/>
<evidence type="ECO:0000313" key="1">
    <source>
        <dbReference type="EMBL" id="CRL45144.1"/>
    </source>
</evidence>
<gene>
    <name evidence="1" type="ORF">SGGMMB4_02690</name>
</gene>
<sequence>MTQCRTREKLKRQVLDYIKANDGTNRLDLAAALHTDGSNISKVIRELLAEKKVFRSRGLKGFVCFHSSAERCEIFNTLNEENRPGIVEEYCRNSLVYRFDKLLLAVRKNDSQPNAKSV</sequence>
<dbReference type="InterPro" id="IPR036388">
    <property type="entry name" value="WH-like_DNA-bd_sf"/>
</dbReference>
<dbReference type="InterPro" id="IPR036390">
    <property type="entry name" value="WH_DNA-bd_sf"/>
</dbReference>
<dbReference type="AlphaFoldDB" id="A0A193QIY2"/>
<dbReference type="EMBL" id="LN854557">
    <property type="protein sequence ID" value="CRL45144.1"/>
    <property type="molecule type" value="Genomic_DNA"/>
</dbReference>
<dbReference type="Gene3D" id="1.10.10.10">
    <property type="entry name" value="Winged helix-like DNA-binding domain superfamily/Winged helix DNA-binding domain"/>
    <property type="match status" value="1"/>
</dbReference>